<feature type="signal peptide" evidence="2">
    <location>
        <begin position="1"/>
        <end position="20"/>
    </location>
</feature>
<evidence type="ECO:0000313" key="5">
    <source>
        <dbReference type="Proteomes" id="UP000019812"/>
    </source>
</evidence>
<protein>
    <submittedName>
        <fullName evidence="4">Lysine-arginine-ornithine-binding periplasmic protein</fullName>
    </submittedName>
</protein>
<dbReference type="SUPFAM" id="SSF53850">
    <property type="entry name" value="Periplasmic binding protein-like II"/>
    <property type="match status" value="1"/>
</dbReference>
<sequence precursor="true">MKNYALLAVLWICGFSNAFSAEGINRKMIITTQEWAPYHFKLPSGEVGGEATEVVKRVLDEMNIKYEITIYPWARAQAMVKDGEADAFFAASWNEERSSYAVLSKVFVPQKWYWFLNKDSNLDPNSREFQKSEPVAVLLGTNMQKYLRDNNYIISGTPGDMDALVKMLDAKRIKAVLVNDKVIEEYFANNKIDAGKYKKILCRDMPLGMYFSKKFLHEHKWFLDKFNNVVTKHSLIK</sequence>
<dbReference type="STRING" id="1457154.CAPSK01_001678"/>
<dbReference type="PANTHER" id="PTHR35936">
    <property type="entry name" value="MEMBRANE-BOUND LYTIC MUREIN TRANSGLYCOSYLASE F"/>
    <property type="match status" value="1"/>
</dbReference>
<dbReference type="Pfam" id="PF00497">
    <property type="entry name" value="SBP_bac_3"/>
    <property type="match status" value="1"/>
</dbReference>
<dbReference type="AlphaFoldDB" id="A0A084Y279"/>
<evidence type="ECO:0000313" key="4">
    <source>
        <dbReference type="EMBL" id="KFB68823.1"/>
    </source>
</evidence>
<proteinExistence type="predicted"/>
<dbReference type="RefSeq" id="WP_034924595.1">
    <property type="nucleotide sequence ID" value="NZ_JDSS02000019.1"/>
</dbReference>
<evidence type="ECO:0000256" key="1">
    <source>
        <dbReference type="ARBA" id="ARBA00022729"/>
    </source>
</evidence>
<comment type="caution">
    <text evidence="4">The sequence shown here is derived from an EMBL/GenBank/DDBJ whole genome shotgun (WGS) entry which is preliminary data.</text>
</comment>
<reference evidence="4 5" key="1">
    <citation type="submission" date="2014-07" db="EMBL/GenBank/DDBJ databases">
        <title>Expanding our view of genomic diversity in Candidatus Accumulibacter clades.</title>
        <authorList>
            <person name="Skennerton C.T."/>
            <person name="Barr J.J."/>
            <person name="Slater F.R."/>
            <person name="Bond P.L."/>
            <person name="Tyson G.W."/>
        </authorList>
    </citation>
    <scope>NUCLEOTIDE SEQUENCE [LARGE SCALE GENOMIC DNA]</scope>
    <source>
        <strain evidence="5">SK-01</strain>
    </source>
</reference>
<dbReference type="Proteomes" id="UP000019812">
    <property type="component" value="Unassembled WGS sequence"/>
</dbReference>
<dbReference type="EMBL" id="JDSS02000019">
    <property type="protein sequence ID" value="KFB68823.1"/>
    <property type="molecule type" value="Genomic_DNA"/>
</dbReference>
<gene>
    <name evidence="4" type="ORF">CAPSK01_001678</name>
</gene>
<keyword evidence="1 2" id="KW-0732">Signal</keyword>
<organism evidence="4 5">
    <name type="scientific">Candidatus Accumulibacter vicinus</name>
    <dbReference type="NCBI Taxonomy" id="2954382"/>
    <lineage>
        <taxon>Bacteria</taxon>
        <taxon>Pseudomonadati</taxon>
        <taxon>Pseudomonadota</taxon>
        <taxon>Betaproteobacteria</taxon>
        <taxon>Candidatus Accumulibacter</taxon>
    </lineage>
</organism>
<feature type="domain" description="Solute-binding protein family 3/N-terminal" evidence="3">
    <location>
        <begin position="29"/>
        <end position="215"/>
    </location>
</feature>
<evidence type="ECO:0000256" key="2">
    <source>
        <dbReference type="SAM" id="SignalP"/>
    </source>
</evidence>
<dbReference type="Gene3D" id="3.40.190.10">
    <property type="entry name" value="Periplasmic binding protein-like II"/>
    <property type="match status" value="2"/>
</dbReference>
<dbReference type="PANTHER" id="PTHR35936:SF25">
    <property type="entry name" value="ABC TRANSPORTER SUBSTRATE-BINDING PROTEIN"/>
    <property type="match status" value="1"/>
</dbReference>
<dbReference type="InterPro" id="IPR001638">
    <property type="entry name" value="Solute-binding_3/MltF_N"/>
</dbReference>
<feature type="chain" id="PRO_5001785448" evidence="2">
    <location>
        <begin position="21"/>
        <end position="237"/>
    </location>
</feature>
<accession>A0A084Y279</accession>
<evidence type="ECO:0000259" key="3">
    <source>
        <dbReference type="Pfam" id="PF00497"/>
    </source>
</evidence>
<name>A0A084Y279_9PROT</name>